<accession>A0A182WMN0</accession>
<evidence type="ECO:0000313" key="2">
    <source>
        <dbReference type="EnsemblMetazoa" id="AMIN011662-PA"/>
    </source>
</evidence>
<dbReference type="PANTHER" id="PTHR47331:SF1">
    <property type="entry name" value="GAG-LIKE PROTEIN"/>
    <property type="match status" value="1"/>
</dbReference>
<evidence type="ECO:0008006" key="4">
    <source>
        <dbReference type="Google" id="ProtNLM"/>
    </source>
</evidence>
<dbReference type="InterPro" id="IPR005312">
    <property type="entry name" value="DUF1759"/>
</dbReference>
<dbReference type="EnsemblMetazoa" id="AMIN011662-RA">
    <property type="protein sequence ID" value="AMIN011662-PA"/>
    <property type="gene ID" value="AMIN011662"/>
</dbReference>
<evidence type="ECO:0000256" key="1">
    <source>
        <dbReference type="SAM" id="MobiDB-lite"/>
    </source>
</evidence>
<feature type="region of interest" description="Disordered" evidence="1">
    <location>
        <begin position="334"/>
        <end position="354"/>
    </location>
</feature>
<dbReference type="VEuPathDB" id="VectorBase:AMIN011662"/>
<dbReference type="Proteomes" id="UP000075920">
    <property type="component" value="Unassembled WGS sequence"/>
</dbReference>
<organism evidence="2 3">
    <name type="scientific">Anopheles minimus</name>
    <dbReference type="NCBI Taxonomy" id="112268"/>
    <lineage>
        <taxon>Eukaryota</taxon>
        <taxon>Metazoa</taxon>
        <taxon>Ecdysozoa</taxon>
        <taxon>Arthropoda</taxon>
        <taxon>Hexapoda</taxon>
        <taxon>Insecta</taxon>
        <taxon>Pterygota</taxon>
        <taxon>Neoptera</taxon>
        <taxon>Endopterygota</taxon>
        <taxon>Diptera</taxon>
        <taxon>Nematocera</taxon>
        <taxon>Culicoidea</taxon>
        <taxon>Culicidae</taxon>
        <taxon>Anophelinae</taxon>
        <taxon>Anopheles</taxon>
    </lineage>
</organism>
<name>A0A182WMN0_9DIPT</name>
<feature type="region of interest" description="Disordered" evidence="1">
    <location>
        <begin position="294"/>
        <end position="315"/>
    </location>
</feature>
<sequence length="418" mass="46082">RVAGLTEDADKYAFLIKCFERCDIARNSCEAFENAGMPFPQAWRKLEERFYKKRVAFLGHFRKLLDLPKLTTASSSGLMRIIDVVETAIASAKQIAGTNNEGPTAVENGLLVSIVLGKLDEETTERITRRLDPQSIPTWKELRDELDRCSNQIYYEPRRREAPRTDRAQSTCKPERQPRMVLAATTGTSEQDCKAIIPRLFYTERTGSDTSLGHVGTLCPELRVRSAFERVNLIMGKGKCVNCFSGQHPTAQCPSETRCQVCEKKHHTMLHVESPVPRGSCSVLRSRFVPPSTSTSAVLSSMADPRARPVSPPRGVLRSRSVLRSRFVPPSTSTSAVLSSMADPRARPVSPPRGVLRSCSVPRATNFATSPGTLGLGNYVLLATVAVLMQDGMGGWQRIRCLLDSGCQIQAITTTAVK</sequence>
<reference evidence="3" key="1">
    <citation type="submission" date="2013-03" db="EMBL/GenBank/DDBJ databases">
        <title>The Genome Sequence of Anopheles minimus MINIMUS1.</title>
        <authorList>
            <consortium name="The Broad Institute Genomics Platform"/>
            <person name="Neafsey D.E."/>
            <person name="Walton C."/>
            <person name="Walker B."/>
            <person name="Young S.K."/>
            <person name="Zeng Q."/>
            <person name="Gargeya S."/>
            <person name="Fitzgerald M."/>
            <person name="Haas B."/>
            <person name="Abouelleil A."/>
            <person name="Allen A.W."/>
            <person name="Alvarado L."/>
            <person name="Arachchi H.M."/>
            <person name="Berlin A.M."/>
            <person name="Chapman S.B."/>
            <person name="Gainer-Dewar J."/>
            <person name="Goldberg J."/>
            <person name="Griggs A."/>
            <person name="Gujja S."/>
            <person name="Hansen M."/>
            <person name="Howarth C."/>
            <person name="Imamovic A."/>
            <person name="Ireland A."/>
            <person name="Larimer J."/>
            <person name="McCowan C."/>
            <person name="Murphy C."/>
            <person name="Pearson M."/>
            <person name="Poon T.W."/>
            <person name="Priest M."/>
            <person name="Roberts A."/>
            <person name="Saif S."/>
            <person name="Shea T."/>
            <person name="Sisk P."/>
            <person name="Sykes S."/>
            <person name="Wortman J."/>
            <person name="Nusbaum C."/>
            <person name="Birren B."/>
        </authorList>
    </citation>
    <scope>NUCLEOTIDE SEQUENCE [LARGE SCALE GENOMIC DNA]</scope>
    <source>
        <strain evidence="3">MINIMUS1</strain>
    </source>
</reference>
<evidence type="ECO:0000313" key="3">
    <source>
        <dbReference type="Proteomes" id="UP000075920"/>
    </source>
</evidence>
<dbReference type="AlphaFoldDB" id="A0A182WMN0"/>
<dbReference type="PANTHER" id="PTHR47331">
    <property type="entry name" value="PHD-TYPE DOMAIN-CONTAINING PROTEIN"/>
    <property type="match status" value="1"/>
</dbReference>
<dbReference type="STRING" id="112268.A0A182WMN0"/>
<proteinExistence type="predicted"/>
<keyword evidence="3" id="KW-1185">Reference proteome</keyword>
<dbReference type="Pfam" id="PF03564">
    <property type="entry name" value="DUF1759"/>
    <property type="match status" value="1"/>
</dbReference>
<protein>
    <recommendedName>
        <fullName evidence="4">Peptidase A2 domain-containing protein</fullName>
    </recommendedName>
</protein>
<reference evidence="2" key="2">
    <citation type="submission" date="2020-05" db="UniProtKB">
        <authorList>
            <consortium name="EnsemblMetazoa"/>
        </authorList>
    </citation>
    <scope>IDENTIFICATION</scope>
    <source>
        <strain evidence="2">MINIMUS1</strain>
    </source>
</reference>